<evidence type="ECO:0000313" key="1">
    <source>
        <dbReference type="EMBL" id="KAH7639068.1"/>
    </source>
</evidence>
<organism evidence="1">
    <name type="scientific">Dermatophagoides farinae</name>
    <name type="common">American house dust mite</name>
    <dbReference type="NCBI Taxonomy" id="6954"/>
    <lineage>
        <taxon>Eukaryota</taxon>
        <taxon>Metazoa</taxon>
        <taxon>Ecdysozoa</taxon>
        <taxon>Arthropoda</taxon>
        <taxon>Chelicerata</taxon>
        <taxon>Arachnida</taxon>
        <taxon>Acari</taxon>
        <taxon>Acariformes</taxon>
        <taxon>Sarcoptiformes</taxon>
        <taxon>Astigmata</taxon>
        <taxon>Psoroptidia</taxon>
        <taxon>Analgoidea</taxon>
        <taxon>Pyroglyphidae</taxon>
        <taxon>Dermatophagoidinae</taxon>
        <taxon>Dermatophagoides</taxon>
    </lineage>
</organism>
<dbReference type="Proteomes" id="UP000828236">
    <property type="component" value="Unassembled WGS sequence"/>
</dbReference>
<protein>
    <submittedName>
        <fullName evidence="1">Uncharacterized protein</fullName>
    </submittedName>
</protein>
<proteinExistence type="predicted"/>
<name>A0A9D4SEU3_DERFA</name>
<sequence>MSEPLEMSQARNVYTREREHFRRELLNTLRQYESRPISFEIKQHLRMRAMDLKPECLERYRRDTEKIACNQLPIIGNSLRIRSMCSSELPHTSRNRSSTFRTARMIRDDEDDDDGILDFRSSYTSSLRQALPRNKLTYESTRRATTNSHVLSFERQLIDEMDKMIDSIDHLRENNRQEWLRPLKTDRQRQYFNSLYDDVGYSLPLYNRSDLLMATTNDNQSWRWQFEHDKDDDHKTEVERFYDKYLSTSKYLNNNNKLADADDNYKSARITTTSLATNNATNSINNADDDDRFKTFQKSSSSVTMRTTKQTILDDFLQE</sequence>
<accession>A0A9D4SEU3</accession>
<dbReference type="EMBL" id="SDOV01000007">
    <property type="protein sequence ID" value="KAH7639068.1"/>
    <property type="molecule type" value="Genomic_DNA"/>
</dbReference>
<dbReference type="AlphaFoldDB" id="A0A9D4SEU3"/>
<reference evidence="1" key="2">
    <citation type="journal article" date="2021" name="World Allergy Organ. J.">
        <title>Chromosome-level assembly of Dermatophagoides farinae genome and transcriptome reveals two novel allergens Der f 37 and Der f 39.</title>
        <authorList>
            <person name="Chen J."/>
            <person name="Cai Z."/>
            <person name="Fan D."/>
            <person name="Hu J."/>
            <person name="Hou Y."/>
            <person name="He Y."/>
            <person name="Zhang Z."/>
            <person name="Zhao Z."/>
            <person name="Gao P."/>
            <person name="Hu W."/>
            <person name="Sun J."/>
            <person name="Li J."/>
            <person name="Ji K."/>
        </authorList>
    </citation>
    <scope>NUCLEOTIDE SEQUENCE</scope>
    <source>
        <strain evidence="1">JKM2019</strain>
    </source>
</reference>
<reference evidence="1" key="1">
    <citation type="submission" date="2020-06" db="EMBL/GenBank/DDBJ databases">
        <authorList>
            <person name="Ji K."/>
            <person name="Li J."/>
        </authorList>
    </citation>
    <scope>NUCLEOTIDE SEQUENCE</scope>
    <source>
        <strain evidence="1">JKM2019</strain>
        <tissue evidence="1">Whole body</tissue>
    </source>
</reference>
<gene>
    <name evidence="1" type="ORF">HUG17_3101</name>
</gene>
<comment type="caution">
    <text evidence="1">The sequence shown here is derived from an EMBL/GenBank/DDBJ whole genome shotgun (WGS) entry which is preliminary data.</text>
</comment>